<dbReference type="AlphaFoldDB" id="A0A7S3JE42"/>
<evidence type="ECO:0000313" key="10">
    <source>
        <dbReference type="EMBL" id="CAE0350661.1"/>
    </source>
</evidence>
<dbReference type="InterPro" id="IPR036811">
    <property type="entry name" value="Ubol_cytC_Rdtase_hinge_dom_sf"/>
</dbReference>
<keyword evidence="3" id="KW-0813">Transport</keyword>
<evidence type="ECO:0000256" key="1">
    <source>
        <dbReference type="ARBA" id="ARBA00004273"/>
    </source>
</evidence>
<accession>A0A7S3JE42</accession>
<dbReference type="EMBL" id="HBII01023098">
    <property type="protein sequence ID" value="CAE0350661.1"/>
    <property type="molecule type" value="Transcribed_RNA"/>
</dbReference>
<sequence length="108" mass="12389">MGGGDHFSLGHLITPGWMPKSHSLSPHLTEPAYVKEMLKNGENPKELLLEECKPKCLHWKHKLERCEKKLVEIIKINPTKTCLYPFRDYATCVEACVQPIIHNNLVIE</sequence>
<reference evidence="10" key="1">
    <citation type="submission" date="2021-01" db="EMBL/GenBank/DDBJ databases">
        <authorList>
            <person name="Corre E."/>
            <person name="Pelletier E."/>
            <person name="Niang G."/>
            <person name="Scheremetjew M."/>
            <person name="Finn R."/>
            <person name="Kale V."/>
            <person name="Holt S."/>
            <person name="Cochrane G."/>
            <person name="Meng A."/>
            <person name="Brown T."/>
            <person name="Cohen L."/>
        </authorList>
    </citation>
    <scope>NUCLEOTIDE SEQUENCE</scope>
    <source>
        <strain evidence="10">FSP1.4</strain>
    </source>
</reference>
<proteinExistence type="inferred from homology"/>
<evidence type="ECO:0000259" key="9">
    <source>
        <dbReference type="Pfam" id="PF02320"/>
    </source>
</evidence>
<evidence type="ECO:0000256" key="7">
    <source>
        <dbReference type="ARBA" id="ARBA00023128"/>
    </source>
</evidence>
<dbReference type="Pfam" id="PF02320">
    <property type="entry name" value="UCR_hinge"/>
    <property type="match status" value="1"/>
</dbReference>
<gene>
    <name evidence="10" type="ORF">EHAR0213_LOCUS9575</name>
</gene>
<keyword evidence="5" id="KW-0999">Mitochondrion inner membrane</keyword>
<evidence type="ECO:0000256" key="8">
    <source>
        <dbReference type="ARBA" id="ARBA00023136"/>
    </source>
</evidence>
<dbReference type="Gene3D" id="1.10.287.20">
    <property type="entry name" value="Ubiquinol-cytochrome C reductase hinge domain"/>
    <property type="match status" value="1"/>
</dbReference>
<dbReference type="SUPFAM" id="SSF81531">
    <property type="entry name" value="Non-heme 11 kDa protein of cytochrome bc1 complex (Ubiquinol-cytochrome c reductase)"/>
    <property type="match status" value="1"/>
</dbReference>
<evidence type="ECO:0000256" key="4">
    <source>
        <dbReference type="ARBA" id="ARBA00022660"/>
    </source>
</evidence>
<keyword evidence="8" id="KW-0472">Membrane</keyword>
<dbReference type="GO" id="GO:0005743">
    <property type="term" value="C:mitochondrial inner membrane"/>
    <property type="evidence" value="ECO:0007669"/>
    <property type="project" value="UniProtKB-SubCell"/>
</dbReference>
<protein>
    <recommendedName>
        <fullName evidence="9">Ubiquinol-cytochrome C reductase hinge domain-containing protein</fullName>
    </recommendedName>
</protein>
<comment type="subcellular location">
    <subcellularLocation>
        <location evidence="1">Mitochondrion inner membrane</location>
    </subcellularLocation>
</comment>
<comment type="similarity">
    <text evidence="2">Belongs to the UQCRH/QCR6 family.</text>
</comment>
<evidence type="ECO:0000256" key="6">
    <source>
        <dbReference type="ARBA" id="ARBA00022982"/>
    </source>
</evidence>
<name>A0A7S3JE42_9SPIT</name>
<evidence type="ECO:0000256" key="2">
    <source>
        <dbReference type="ARBA" id="ARBA00006498"/>
    </source>
</evidence>
<evidence type="ECO:0000256" key="5">
    <source>
        <dbReference type="ARBA" id="ARBA00022792"/>
    </source>
</evidence>
<keyword evidence="4" id="KW-0679">Respiratory chain</keyword>
<evidence type="ECO:0000256" key="3">
    <source>
        <dbReference type="ARBA" id="ARBA00022448"/>
    </source>
</evidence>
<keyword evidence="6" id="KW-0249">Electron transport</keyword>
<feature type="domain" description="Ubiquinol-cytochrome C reductase hinge" evidence="9">
    <location>
        <begin position="44"/>
        <end position="105"/>
    </location>
</feature>
<organism evidence="10">
    <name type="scientific">Euplotes harpa</name>
    <dbReference type="NCBI Taxonomy" id="151035"/>
    <lineage>
        <taxon>Eukaryota</taxon>
        <taxon>Sar</taxon>
        <taxon>Alveolata</taxon>
        <taxon>Ciliophora</taxon>
        <taxon>Intramacronucleata</taxon>
        <taxon>Spirotrichea</taxon>
        <taxon>Hypotrichia</taxon>
        <taxon>Euplotida</taxon>
        <taxon>Euplotidae</taxon>
        <taxon>Euplotes</taxon>
    </lineage>
</organism>
<dbReference type="InterPro" id="IPR023184">
    <property type="entry name" value="Ubol_cytC_Rdtase_hinge_dom"/>
</dbReference>
<keyword evidence="7" id="KW-0496">Mitochondrion</keyword>